<feature type="compositionally biased region" description="Polar residues" evidence="2">
    <location>
        <begin position="417"/>
        <end position="428"/>
    </location>
</feature>
<feature type="region of interest" description="Disordered" evidence="2">
    <location>
        <begin position="1444"/>
        <end position="1548"/>
    </location>
</feature>
<feature type="compositionally biased region" description="Basic and acidic residues" evidence="2">
    <location>
        <begin position="970"/>
        <end position="988"/>
    </location>
</feature>
<gene>
    <name evidence="5" type="primary">LOC105128761</name>
</gene>
<evidence type="ECO:0000259" key="3">
    <source>
        <dbReference type="PROSITE" id="PS50076"/>
    </source>
</evidence>
<feature type="region of interest" description="Disordered" evidence="2">
    <location>
        <begin position="698"/>
        <end position="812"/>
    </location>
</feature>
<feature type="region of interest" description="Disordered" evidence="2">
    <location>
        <begin position="366"/>
        <end position="469"/>
    </location>
</feature>
<feature type="compositionally biased region" description="Basic and acidic residues" evidence="2">
    <location>
        <begin position="995"/>
        <end position="1022"/>
    </location>
</feature>
<feature type="compositionally biased region" description="Basic and acidic residues" evidence="2">
    <location>
        <begin position="447"/>
        <end position="463"/>
    </location>
</feature>
<dbReference type="InterPro" id="IPR036869">
    <property type="entry name" value="J_dom_sf"/>
</dbReference>
<feature type="compositionally biased region" description="Basic and acidic residues" evidence="2">
    <location>
        <begin position="616"/>
        <end position="667"/>
    </location>
</feature>
<sequence>MEHQQVSSVSAAAPFSKKFSYDRGHGGKHVYDGVFSGGGGTVKLGARVLDYREIFGGTAATASSIPILDVPELNENSKVSSFGAQRADYAKIFGGFGDDDFGLLHEELFAKRKKVKSSINGTRSLAEARSRNAGSKHSNVSKEQKDSSPEAPFQSIDGVKLLNVSYNKSSPGNQKGTNGMTRVAQLHAVPGYTFLVDEITPSKMTEGGKSARSVLNDSHLNANVGKSVKEDTARRKAVSGPQPRIADTNSFRSPAEFQKKSSRNRSISNDMPFDAFEIGLGRHPPSSSPTNSSYNIGGTDISKNSKFGVSRNDASRGADLPASSDEEMDANSDAAASAAALRKAIEEAQMKIKIAKELMERKNEGFQNRAKTGFNKSWKAQKSKVKTEERLKRSNELVDREMREKEDTAKQEFTGVSEANVSKASQLTPDFGDEKKSSSANNAAGETHSKESKSTRTDNRLEAEDWESTEEFFEAAGYEELREMPSEFEQSDNAEKMASYNHENKWSEKMTAEEKIKKPEECTQEVFNEDKVERELNSVVEAFQWNLYANFVRPSQVCHREENENKTRISNNHEETYQTPTVSDEWKDCETVLENLHQPEENVKVPVQELDENEDMKELKDAQDWVETEKKQREALDHKEMDNRSDEVSIREENDREHDQIYEKKQNVEGQQEEQDRVECEMKQGGWNLEEYAEKLNDLHRGEISGDDGETEESEKPENLVDDEETLKKSDHINEPEESTKLPVHELEENEDMKELKDWVETEKQQREALDHKETENRSDEVPSREENDRGLNQIYEKEENVEGQQEERHRAECEMKRGWNLEEYEEKLNDLHRGEISGEDGETEKNEKLEKLVDDEEILKKSDQMNGPEENAELPVQELEENEDMKGLKDAQDWVETEKKQREALDHRETENRSDEVPIGEESDGGVDQIYKKKENMEGQQKEWDRVECEMKQGGWNLEENEKLNDLHRREILGDEGKTEESEKPEELMDDEEILKKSDKMNETENREEKAREGIETERIRSKSCLGEQDEKTVEVTEQALRYEGDNLEMAEDANEQDENENLGGSDNALGCKINYAVGDLKAEVLAAKENGRVMGVTQSSPLLEGTEEESEAVEDVNNLEQQHCEIAGLTQFIGVDRIKKQNADVTEALLNGENGIYLGENDINFEDKQNEHHLTEYKNMSSQEKCFEDVTNEMDDNGNVDICEPEVGTDNEESEKSSISSHNERWSSDETESLHDPECCVEEAAHELGENNNDVKDSEVATNHEKDKNSFESSDEDRWVGNGVDSEASQQPIFKGQGKTTEEISLGEEPNQSTSKKEENHCKNPAIEEKEAEDNLQRKLEVEKKHFSKKEEVKVREIERAKERIAVERAIQEARERAFAEARERAAVKRAAAAAEAHQRLKAEVKERLGKALLEANNNKLAAEKASFEAKLKAERAAVERATAEARQRALEKALSGKVAFKARNQAEKPAAERFSSISKDNGMNSRQDKQCNDPGPSSSSRYPGSSNHGERFNGGNDESAPRNKATLERHQRTAERAAKALGEKNMRDLLAQKEQAERNRLAETLEADVKRWSSGKERNLRALLSTLPYILGPDSGWQPIPLTELVSSTAVKKAYRKATLFVHPDKLQQRGASIQLKYTCEKVFDLLKDAWNKFSAEER</sequence>
<dbReference type="InterPro" id="IPR001623">
    <property type="entry name" value="DnaJ_domain"/>
</dbReference>
<keyword evidence="1" id="KW-0175">Coiled coil</keyword>
<feature type="compositionally biased region" description="Basic and acidic residues" evidence="2">
    <location>
        <begin position="1317"/>
        <end position="1337"/>
    </location>
</feature>
<dbReference type="SUPFAM" id="SSF46565">
    <property type="entry name" value="Chaperone J-domain"/>
    <property type="match status" value="1"/>
</dbReference>
<dbReference type="FunFam" id="1.10.287.110:FF:000009">
    <property type="entry name" value="Auxilin-related protein 1"/>
    <property type="match status" value="1"/>
</dbReference>
<dbReference type="GO" id="GO:0031982">
    <property type="term" value="C:vesicle"/>
    <property type="evidence" value="ECO:0007669"/>
    <property type="project" value="TreeGrafter"/>
</dbReference>
<dbReference type="GO" id="GO:0072318">
    <property type="term" value="P:clathrin coat disassembly"/>
    <property type="evidence" value="ECO:0007669"/>
    <property type="project" value="TreeGrafter"/>
</dbReference>
<feature type="domain" description="J" evidence="3">
    <location>
        <begin position="1598"/>
        <end position="1662"/>
    </location>
</feature>
<feature type="compositionally biased region" description="Polar residues" evidence="2">
    <location>
        <begin position="1478"/>
        <end position="1488"/>
    </location>
</feature>
<feature type="region of interest" description="Disordered" evidence="2">
    <location>
        <begin position="205"/>
        <end position="330"/>
    </location>
</feature>
<dbReference type="PANTHER" id="PTHR23172">
    <property type="entry name" value="AUXILIN/CYCLIN G-ASSOCIATED KINASE-RELATED"/>
    <property type="match status" value="1"/>
</dbReference>
<name>A0AAJ6XS56_POPEU</name>
<feature type="compositionally biased region" description="Basic and acidic residues" evidence="2">
    <location>
        <begin position="385"/>
        <end position="410"/>
    </location>
</feature>
<feature type="compositionally biased region" description="Polar residues" evidence="2">
    <location>
        <begin position="366"/>
        <end position="378"/>
    </location>
</feature>
<dbReference type="GeneID" id="105128761"/>
<proteinExistence type="predicted"/>
<dbReference type="KEGG" id="peu:105128761"/>
<feature type="compositionally biased region" description="Low complexity" evidence="2">
    <location>
        <begin position="1497"/>
        <end position="1509"/>
    </location>
</feature>
<evidence type="ECO:0000256" key="1">
    <source>
        <dbReference type="ARBA" id="ARBA00023054"/>
    </source>
</evidence>
<feature type="region of interest" description="Disordered" evidence="2">
    <location>
        <begin position="120"/>
        <end position="154"/>
    </location>
</feature>
<reference evidence="5" key="1">
    <citation type="submission" date="2025-08" db="UniProtKB">
        <authorList>
            <consortium name="RefSeq"/>
        </authorList>
    </citation>
    <scope>IDENTIFICATION</scope>
</reference>
<feature type="region of interest" description="Disordered" evidence="2">
    <location>
        <begin position="1194"/>
        <end position="1337"/>
    </location>
</feature>
<dbReference type="PROSITE" id="PS50076">
    <property type="entry name" value="DNAJ_2"/>
    <property type="match status" value="1"/>
</dbReference>
<evidence type="ECO:0000313" key="4">
    <source>
        <dbReference type="Proteomes" id="UP000694918"/>
    </source>
</evidence>
<feature type="compositionally biased region" description="Basic and acidic residues" evidence="2">
    <location>
        <begin position="1522"/>
        <end position="1548"/>
    </location>
</feature>
<feature type="compositionally biased region" description="Basic and acidic residues" evidence="2">
    <location>
        <begin position="885"/>
        <end position="917"/>
    </location>
</feature>
<feature type="compositionally biased region" description="Basic and acidic residues" evidence="2">
    <location>
        <begin position="1444"/>
        <end position="1454"/>
    </location>
</feature>
<feature type="region of interest" description="Disordered" evidence="2">
    <location>
        <begin position="832"/>
        <end position="931"/>
    </location>
</feature>
<feature type="compositionally biased region" description="Low complexity" evidence="2">
    <location>
        <begin position="284"/>
        <end position="293"/>
    </location>
</feature>
<dbReference type="Proteomes" id="UP000694918">
    <property type="component" value="Unplaced"/>
</dbReference>
<organism evidence="4 5">
    <name type="scientific">Populus euphratica</name>
    <name type="common">Euphrates poplar</name>
    <dbReference type="NCBI Taxonomy" id="75702"/>
    <lineage>
        <taxon>Eukaryota</taxon>
        <taxon>Viridiplantae</taxon>
        <taxon>Streptophyta</taxon>
        <taxon>Embryophyta</taxon>
        <taxon>Tracheophyta</taxon>
        <taxon>Spermatophyta</taxon>
        <taxon>Magnoliopsida</taxon>
        <taxon>eudicotyledons</taxon>
        <taxon>Gunneridae</taxon>
        <taxon>Pentapetalae</taxon>
        <taxon>rosids</taxon>
        <taxon>fabids</taxon>
        <taxon>Malpighiales</taxon>
        <taxon>Salicaceae</taxon>
        <taxon>Saliceae</taxon>
        <taxon>Populus</taxon>
    </lineage>
</organism>
<evidence type="ECO:0000256" key="2">
    <source>
        <dbReference type="SAM" id="MobiDB-lite"/>
    </source>
</evidence>
<feature type="region of interest" description="Disordered" evidence="2">
    <location>
        <begin position="970"/>
        <end position="1034"/>
    </location>
</feature>
<feature type="compositionally biased region" description="Basic and acidic residues" evidence="2">
    <location>
        <begin position="726"/>
        <end position="812"/>
    </location>
</feature>
<evidence type="ECO:0000313" key="5">
    <source>
        <dbReference type="RefSeq" id="XP_011028869.1"/>
    </source>
</evidence>
<dbReference type="PANTHER" id="PTHR23172:SF91">
    <property type="entry name" value="J DOMAIN-CONTAINING PROTEIN"/>
    <property type="match status" value="1"/>
</dbReference>
<protein>
    <submittedName>
        <fullName evidence="5">Auxilin-like protein 1 isoform X1</fullName>
    </submittedName>
</protein>
<keyword evidence="4" id="KW-1185">Reference proteome</keyword>
<feature type="compositionally biased region" description="Basic and acidic residues" evidence="2">
    <location>
        <begin position="1224"/>
        <end position="1272"/>
    </location>
</feature>
<dbReference type="GO" id="GO:0072583">
    <property type="term" value="P:clathrin-dependent endocytosis"/>
    <property type="evidence" value="ECO:0007669"/>
    <property type="project" value="TreeGrafter"/>
</dbReference>
<feature type="compositionally biased region" description="Basic and acidic residues" evidence="2">
    <location>
        <begin position="844"/>
        <end position="864"/>
    </location>
</feature>
<dbReference type="GO" id="GO:0005737">
    <property type="term" value="C:cytoplasm"/>
    <property type="evidence" value="ECO:0007669"/>
    <property type="project" value="TreeGrafter"/>
</dbReference>
<accession>A0AAJ6XS56</accession>
<dbReference type="Gene3D" id="1.10.287.110">
    <property type="entry name" value="DnaJ domain"/>
    <property type="match status" value="1"/>
</dbReference>
<dbReference type="GO" id="GO:0030276">
    <property type="term" value="F:clathrin binding"/>
    <property type="evidence" value="ECO:0007669"/>
    <property type="project" value="TreeGrafter"/>
</dbReference>
<dbReference type="RefSeq" id="XP_011028869.1">
    <property type="nucleotide sequence ID" value="XM_011030567.1"/>
</dbReference>
<feature type="compositionally biased region" description="Acidic residues" evidence="2">
    <location>
        <begin position="1194"/>
        <end position="1215"/>
    </location>
</feature>
<feature type="region of interest" description="Disordered" evidence="2">
    <location>
        <begin position="612"/>
        <end position="682"/>
    </location>
</feature>